<accession>A0A392U402</accession>
<dbReference type="AlphaFoldDB" id="A0A392U402"/>
<keyword evidence="2" id="KW-1185">Reference proteome</keyword>
<feature type="non-terminal residue" evidence="1">
    <location>
        <position position="65"/>
    </location>
</feature>
<evidence type="ECO:0000313" key="1">
    <source>
        <dbReference type="EMBL" id="MCI67838.1"/>
    </source>
</evidence>
<proteinExistence type="predicted"/>
<comment type="caution">
    <text evidence="1">The sequence shown here is derived from an EMBL/GenBank/DDBJ whole genome shotgun (WGS) entry which is preliminary data.</text>
</comment>
<name>A0A392U402_9FABA</name>
<reference evidence="1 2" key="1">
    <citation type="journal article" date="2018" name="Front. Plant Sci.">
        <title>Red Clover (Trifolium pratense) and Zigzag Clover (T. medium) - A Picture of Genomic Similarities and Differences.</title>
        <authorList>
            <person name="Dluhosova J."/>
            <person name="Istvanek J."/>
            <person name="Nedelnik J."/>
            <person name="Repkova J."/>
        </authorList>
    </citation>
    <scope>NUCLEOTIDE SEQUENCE [LARGE SCALE GENOMIC DNA]</scope>
    <source>
        <strain evidence="2">cv. 10/8</strain>
        <tissue evidence="1">Leaf</tissue>
    </source>
</reference>
<organism evidence="1 2">
    <name type="scientific">Trifolium medium</name>
    <dbReference type="NCBI Taxonomy" id="97028"/>
    <lineage>
        <taxon>Eukaryota</taxon>
        <taxon>Viridiplantae</taxon>
        <taxon>Streptophyta</taxon>
        <taxon>Embryophyta</taxon>
        <taxon>Tracheophyta</taxon>
        <taxon>Spermatophyta</taxon>
        <taxon>Magnoliopsida</taxon>
        <taxon>eudicotyledons</taxon>
        <taxon>Gunneridae</taxon>
        <taxon>Pentapetalae</taxon>
        <taxon>rosids</taxon>
        <taxon>fabids</taxon>
        <taxon>Fabales</taxon>
        <taxon>Fabaceae</taxon>
        <taxon>Papilionoideae</taxon>
        <taxon>50 kb inversion clade</taxon>
        <taxon>NPAAA clade</taxon>
        <taxon>Hologalegina</taxon>
        <taxon>IRL clade</taxon>
        <taxon>Trifolieae</taxon>
        <taxon>Trifolium</taxon>
    </lineage>
</organism>
<dbReference type="Proteomes" id="UP000265520">
    <property type="component" value="Unassembled WGS sequence"/>
</dbReference>
<protein>
    <submittedName>
        <fullName evidence="1">Uncharacterized protein</fullName>
    </submittedName>
</protein>
<sequence>MLVAVPLDKVGNEETVERSTKEAIVLAVSVDVVEKDRCPCGGTQGLDEVENSVAIGGERKEDFNL</sequence>
<evidence type="ECO:0000313" key="2">
    <source>
        <dbReference type="Proteomes" id="UP000265520"/>
    </source>
</evidence>
<dbReference type="EMBL" id="LXQA010724917">
    <property type="protein sequence ID" value="MCI67838.1"/>
    <property type="molecule type" value="Genomic_DNA"/>
</dbReference>